<sequence length="185" mass="21410">MYYSTNDCIYEIEREKKKKAIEFSKSKGTEYSFDVPCNLINYDIDNNDVISIEEFAEALRQHEENTGSKVNMNKIKLIIGFVALMLLFHLCTAGWRVDIKLRFDGEEEEDVTKEKPYSFDVPCNLIDYDLDNNDLIGIEEFAEALNQHVENTGVRRDCLLLSMKMTVLINTSDLDQDPYRCPAIN</sequence>
<dbReference type="PROSITE" id="PS50222">
    <property type="entry name" value="EF_HAND_2"/>
    <property type="match status" value="1"/>
</dbReference>
<feature type="domain" description="EF-hand" evidence="3">
    <location>
        <begin position="42"/>
        <end position="65"/>
    </location>
</feature>
<dbReference type="InterPro" id="IPR011992">
    <property type="entry name" value="EF-hand-dom_pair"/>
</dbReference>
<name>A0A8S3RT66_MYTED</name>
<keyword evidence="1" id="KW-0106">Calcium</keyword>
<comment type="caution">
    <text evidence="4">The sequence shown here is derived from an EMBL/GenBank/DDBJ whole genome shotgun (WGS) entry which is preliminary data.</text>
</comment>
<keyword evidence="2" id="KW-0472">Membrane</keyword>
<organism evidence="4 5">
    <name type="scientific">Mytilus edulis</name>
    <name type="common">Blue mussel</name>
    <dbReference type="NCBI Taxonomy" id="6550"/>
    <lineage>
        <taxon>Eukaryota</taxon>
        <taxon>Metazoa</taxon>
        <taxon>Spiralia</taxon>
        <taxon>Lophotrochozoa</taxon>
        <taxon>Mollusca</taxon>
        <taxon>Bivalvia</taxon>
        <taxon>Autobranchia</taxon>
        <taxon>Pteriomorphia</taxon>
        <taxon>Mytilida</taxon>
        <taxon>Mytiloidea</taxon>
        <taxon>Mytilidae</taxon>
        <taxon>Mytilinae</taxon>
        <taxon>Mytilus</taxon>
    </lineage>
</organism>
<feature type="transmembrane region" description="Helical" evidence="2">
    <location>
        <begin position="77"/>
        <end position="95"/>
    </location>
</feature>
<dbReference type="AlphaFoldDB" id="A0A8S3RT66"/>
<evidence type="ECO:0000256" key="1">
    <source>
        <dbReference type="ARBA" id="ARBA00022837"/>
    </source>
</evidence>
<gene>
    <name evidence="4" type="ORF">MEDL_22284</name>
</gene>
<protein>
    <recommendedName>
        <fullName evidence="3">EF-hand domain-containing protein</fullName>
    </recommendedName>
</protein>
<dbReference type="InterPro" id="IPR002048">
    <property type="entry name" value="EF_hand_dom"/>
</dbReference>
<evidence type="ECO:0000256" key="2">
    <source>
        <dbReference type="SAM" id="Phobius"/>
    </source>
</evidence>
<dbReference type="InterPro" id="IPR018247">
    <property type="entry name" value="EF_Hand_1_Ca_BS"/>
</dbReference>
<evidence type="ECO:0000313" key="4">
    <source>
        <dbReference type="EMBL" id="CAG2208060.1"/>
    </source>
</evidence>
<evidence type="ECO:0000313" key="5">
    <source>
        <dbReference type="Proteomes" id="UP000683360"/>
    </source>
</evidence>
<dbReference type="GO" id="GO:0005509">
    <property type="term" value="F:calcium ion binding"/>
    <property type="evidence" value="ECO:0007669"/>
    <property type="project" value="InterPro"/>
</dbReference>
<reference evidence="4" key="1">
    <citation type="submission" date="2021-03" db="EMBL/GenBank/DDBJ databases">
        <authorList>
            <person name="Bekaert M."/>
        </authorList>
    </citation>
    <scope>NUCLEOTIDE SEQUENCE</scope>
</reference>
<keyword evidence="2" id="KW-0812">Transmembrane</keyword>
<keyword evidence="5" id="KW-1185">Reference proteome</keyword>
<evidence type="ECO:0000259" key="3">
    <source>
        <dbReference type="PROSITE" id="PS50222"/>
    </source>
</evidence>
<accession>A0A8S3RT66</accession>
<dbReference type="Proteomes" id="UP000683360">
    <property type="component" value="Unassembled WGS sequence"/>
</dbReference>
<dbReference type="Gene3D" id="1.10.238.10">
    <property type="entry name" value="EF-hand"/>
    <property type="match status" value="1"/>
</dbReference>
<keyword evidence="2" id="KW-1133">Transmembrane helix</keyword>
<dbReference type="SUPFAM" id="SSF47473">
    <property type="entry name" value="EF-hand"/>
    <property type="match status" value="1"/>
</dbReference>
<proteinExistence type="predicted"/>
<dbReference type="PROSITE" id="PS00018">
    <property type="entry name" value="EF_HAND_1"/>
    <property type="match status" value="2"/>
</dbReference>
<dbReference type="EMBL" id="CAJPWZ010001100">
    <property type="protein sequence ID" value="CAG2208060.1"/>
    <property type="molecule type" value="Genomic_DNA"/>
</dbReference>